<evidence type="ECO:0000256" key="5">
    <source>
        <dbReference type="ARBA" id="ARBA00023237"/>
    </source>
</evidence>
<dbReference type="SUPFAM" id="SSF56925">
    <property type="entry name" value="OMPA-like"/>
    <property type="match status" value="1"/>
</dbReference>
<keyword evidence="5" id="KW-0998">Cell outer membrane</keyword>
<keyword evidence="3" id="KW-0732">Signal</keyword>
<dbReference type="EMBL" id="PJZF01000011">
    <property type="protein sequence ID" value="PLR35496.1"/>
    <property type="molecule type" value="Genomic_DNA"/>
</dbReference>
<name>A0A2N5E3U6_9GAMM</name>
<evidence type="ECO:0000256" key="4">
    <source>
        <dbReference type="ARBA" id="ARBA00023136"/>
    </source>
</evidence>
<gene>
    <name evidence="6" type="ORF">CYR55_13570</name>
</gene>
<evidence type="ECO:0000256" key="1">
    <source>
        <dbReference type="ARBA" id="ARBA00004442"/>
    </source>
</evidence>
<keyword evidence="7" id="KW-1185">Reference proteome</keyword>
<dbReference type="GO" id="GO:0009279">
    <property type="term" value="C:cell outer membrane"/>
    <property type="evidence" value="ECO:0007669"/>
    <property type="project" value="UniProtKB-SubCell"/>
</dbReference>
<dbReference type="PANTHER" id="PTHR38776">
    <property type="entry name" value="MLTA-INTERACTING PROTEIN-RELATED"/>
    <property type="match status" value="1"/>
</dbReference>
<evidence type="ECO:0000313" key="6">
    <source>
        <dbReference type="EMBL" id="PLR35496.1"/>
    </source>
</evidence>
<dbReference type="Gene3D" id="2.40.160.20">
    <property type="match status" value="1"/>
</dbReference>
<dbReference type="Proteomes" id="UP000234240">
    <property type="component" value="Unassembled WGS sequence"/>
</dbReference>
<dbReference type="Pfam" id="PF06629">
    <property type="entry name" value="MipA"/>
    <property type="match status" value="1"/>
</dbReference>
<evidence type="ECO:0000256" key="3">
    <source>
        <dbReference type="ARBA" id="ARBA00022729"/>
    </source>
</evidence>
<dbReference type="PANTHER" id="PTHR38776:SF1">
    <property type="entry name" value="MLTA-INTERACTING PROTEIN-RELATED"/>
    <property type="match status" value="1"/>
</dbReference>
<comment type="subcellular location">
    <subcellularLocation>
        <location evidence="1">Cell outer membrane</location>
    </subcellularLocation>
</comment>
<keyword evidence="4" id="KW-0472">Membrane</keyword>
<comment type="caution">
    <text evidence="6">The sequence shown here is derived from an EMBL/GenBank/DDBJ whole genome shotgun (WGS) entry which is preliminary data.</text>
</comment>
<dbReference type="RefSeq" id="WP_101816735.1">
    <property type="nucleotide sequence ID" value="NZ_PJZF01000011.1"/>
</dbReference>
<comment type="similarity">
    <text evidence="2">Belongs to the MipA/OmpV family.</text>
</comment>
<reference evidence="6 7" key="1">
    <citation type="submission" date="2017-12" db="EMBL/GenBank/DDBJ databases">
        <title>Characterization of six clinical isolates of Enterochimera gen. nov., a novel genus of the Yersiniaciae family and the three species Enterochimera arupensis sp. nov., Enterochimera coloradensis sp. nov, and Enterochimera californica sp. nov.</title>
        <authorList>
            <person name="Rossi A."/>
            <person name="Fisher M."/>
        </authorList>
    </citation>
    <scope>NUCLEOTIDE SEQUENCE [LARGE SCALE GENOMIC DNA]</scope>
    <source>
        <strain evidence="7">2015-Iso6</strain>
    </source>
</reference>
<evidence type="ECO:0000256" key="2">
    <source>
        <dbReference type="ARBA" id="ARBA00005722"/>
    </source>
</evidence>
<dbReference type="OrthoDB" id="8562138at2"/>
<dbReference type="InterPro" id="IPR010583">
    <property type="entry name" value="MipA"/>
</dbReference>
<dbReference type="AlphaFoldDB" id="A0A2N5E3U6"/>
<dbReference type="GO" id="GO:0009252">
    <property type="term" value="P:peptidoglycan biosynthetic process"/>
    <property type="evidence" value="ECO:0007669"/>
    <property type="project" value="TreeGrafter"/>
</dbReference>
<proteinExistence type="inferred from homology"/>
<dbReference type="InterPro" id="IPR011250">
    <property type="entry name" value="OMP/PagP_B-barrel"/>
</dbReference>
<sequence>MTGLLCSQMATAGTLSLGAGALVSPDPYRSNQDRVTPVPVINYEGENFFFRSLMAGYYLWKDDTHQLSLNAFYSPLHFSPGDSDNDEMKHLSKRRSTVMAGLGYTYNAQWGSIRTLFSGDVLDNSNGLVGDVAYLYRFRQDNWSLTPGVGVTWNSKNQNNYYYGIDNAEARRSGLDSYHPDDSFAPYAELSANYQFAPQWNAFAMARYVRLADEVKNSPMVDKSWTGVLWAGATYTF</sequence>
<accession>A0A2N5E3U6</accession>
<organism evidence="6 7">
    <name type="scientific">Chimaeribacter californicus</name>
    <dbReference type="NCBI Taxonomy" id="2060067"/>
    <lineage>
        <taxon>Bacteria</taxon>
        <taxon>Pseudomonadati</taxon>
        <taxon>Pseudomonadota</taxon>
        <taxon>Gammaproteobacteria</taxon>
        <taxon>Enterobacterales</taxon>
        <taxon>Yersiniaceae</taxon>
        <taxon>Chimaeribacter</taxon>
    </lineage>
</organism>
<protein>
    <submittedName>
        <fullName evidence="6">MltA-interacting protein MipA</fullName>
    </submittedName>
</protein>
<evidence type="ECO:0000313" key="7">
    <source>
        <dbReference type="Proteomes" id="UP000234240"/>
    </source>
</evidence>